<reference evidence="2" key="1">
    <citation type="submission" date="2023-07" db="EMBL/GenBank/DDBJ databases">
        <authorList>
            <consortium name="CYATHOMIX"/>
        </authorList>
    </citation>
    <scope>NUCLEOTIDE SEQUENCE</scope>
    <source>
        <strain evidence="2">N/A</strain>
    </source>
</reference>
<gene>
    <name evidence="2" type="ORF">CYNAS_LOCUS7113</name>
</gene>
<feature type="region of interest" description="Disordered" evidence="1">
    <location>
        <begin position="1"/>
        <end position="22"/>
    </location>
</feature>
<feature type="region of interest" description="Disordered" evidence="1">
    <location>
        <begin position="95"/>
        <end position="122"/>
    </location>
</feature>
<name>A0AA36M192_CYLNA</name>
<evidence type="ECO:0000313" key="3">
    <source>
        <dbReference type="Proteomes" id="UP001176961"/>
    </source>
</evidence>
<keyword evidence="3" id="KW-1185">Reference proteome</keyword>
<sequence>MGPPKSRSRAQSVSRAGAPLSAEDCEFARRAKQTFSYVADDALVIGPEVKVLRDATASAITDPWKDVEESGVSGRLPKNECGDFAMPSWAIHPGTCPNATKDPLLEQGHQLGNLDRSHRQPV</sequence>
<protein>
    <submittedName>
        <fullName evidence="2">Uncharacterized protein</fullName>
    </submittedName>
</protein>
<dbReference type="Proteomes" id="UP001176961">
    <property type="component" value="Unassembled WGS sequence"/>
</dbReference>
<dbReference type="AlphaFoldDB" id="A0AA36M192"/>
<organism evidence="2 3">
    <name type="scientific">Cylicocyclus nassatus</name>
    <name type="common">Nematode worm</name>
    <dbReference type="NCBI Taxonomy" id="53992"/>
    <lineage>
        <taxon>Eukaryota</taxon>
        <taxon>Metazoa</taxon>
        <taxon>Ecdysozoa</taxon>
        <taxon>Nematoda</taxon>
        <taxon>Chromadorea</taxon>
        <taxon>Rhabditida</taxon>
        <taxon>Rhabditina</taxon>
        <taxon>Rhabditomorpha</taxon>
        <taxon>Strongyloidea</taxon>
        <taxon>Strongylidae</taxon>
        <taxon>Cylicocyclus</taxon>
    </lineage>
</organism>
<dbReference type="EMBL" id="CATQJL010000112">
    <property type="protein sequence ID" value="CAJ0595130.1"/>
    <property type="molecule type" value="Genomic_DNA"/>
</dbReference>
<evidence type="ECO:0000313" key="2">
    <source>
        <dbReference type="EMBL" id="CAJ0595130.1"/>
    </source>
</evidence>
<accession>A0AA36M192</accession>
<comment type="caution">
    <text evidence="2">The sequence shown here is derived from an EMBL/GenBank/DDBJ whole genome shotgun (WGS) entry which is preliminary data.</text>
</comment>
<evidence type="ECO:0000256" key="1">
    <source>
        <dbReference type="SAM" id="MobiDB-lite"/>
    </source>
</evidence>
<proteinExistence type="predicted"/>